<feature type="domain" description="Histidine kinase" evidence="13">
    <location>
        <begin position="290"/>
        <end position="508"/>
    </location>
</feature>
<dbReference type="InterPro" id="IPR001789">
    <property type="entry name" value="Sig_transdc_resp-reg_receiver"/>
</dbReference>
<dbReference type="FunFam" id="3.30.450.20:FF:000099">
    <property type="entry name" value="Sensory box sensor histidine kinase"/>
    <property type="match status" value="1"/>
</dbReference>
<evidence type="ECO:0000256" key="3">
    <source>
        <dbReference type="ARBA" id="ARBA00012438"/>
    </source>
</evidence>
<dbReference type="AlphaFoldDB" id="A0A0K1PBQ9"/>
<dbReference type="GO" id="GO:0005886">
    <property type="term" value="C:plasma membrane"/>
    <property type="evidence" value="ECO:0007669"/>
    <property type="project" value="UniProtKB-SubCell"/>
</dbReference>
<dbReference type="EC" id="2.7.13.3" evidence="3"/>
<dbReference type="CDD" id="cd00075">
    <property type="entry name" value="HATPase"/>
    <property type="match status" value="1"/>
</dbReference>
<evidence type="ECO:0000259" key="13">
    <source>
        <dbReference type="PROSITE" id="PS50109"/>
    </source>
</evidence>
<dbReference type="InterPro" id="IPR001610">
    <property type="entry name" value="PAC"/>
</dbReference>
<evidence type="ECO:0000259" key="16">
    <source>
        <dbReference type="PROSITE" id="PS50113"/>
    </source>
</evidence>
<dbReference type="InterPro" id="IPR011006">
    <property type="entry name" value="CheY-like_superfamily"/>
</dbReference>
<dbReference type="GO" id="GO:0005524">
    <property type="term" value="F:ATP binding"/>
    <property type="evidence" value="ECO:0007669"/>
    <property type="project" value="UniProtKB-KW"/>
</dbReference>
<evidence type="ECO:0000259" key="15">
    <source>
        <dbReference type="PROSITE" id="PS50112"/>
    </source>
</evidence>
<keyword evidence="10" id="KW-0902">Two-component regulatory system</keyword>
<keyword evidence="5 12" id="KW-0597">Phosphoprotein</keyword>
<dbReference type="GO" id="GO:0009927">
    <property type="term" value="F:histidine phosphotransfer kinase activity"/>
    <property type="evidence" value="ECO:0007669"/>
    <property type="project" value="TreeGrafter"/>
</dbReference>
<accession>A0A0K1PBQ9</accession>
<evidence type="ECO:0000256" key="6">
    <source>
        <dbReference type="ARBA" id="ARBA00022679"/>
    </source>
</evidence>
<dbReference type="InterPro" id="IPR036890">
    <property type="entry name" value="HATPase_C_sf"/>
</dbReference>
<comment type="catalytic activity">
    <reaction evidence="1">
        <text>ATP + protein L-histidine = ADP + protein N-phospho-L-histidine.</text>
        <dbReference type="EC" id="2.7.13.3"/>
    </reaction>
</comment>
<evidence type="ECO:0000256" key="8">
    <source>
        <dbReference type="ARBA" id="ARBA00022777"/>
    </source>
</evidence>
<dbReference type="Pfam" id="PF08447">
    <property type="entry name" value="PAS_3"/>
    <property type="match status" value="1"/>
</dbReference>
<evidence type="ECO:0000256" key="9">
    <source>
        <dbReference type="ARBA" id="ARBA00022840"/>
    </source>
</evidence>
<evidence type="ECO:0000256" key="1">
    <source>
        <dbReference type="ARBA" id="ARBA00000085"/>
    </source>
</evidence>
<dbReference type="CDD" id="cd00156">
    <property type="entry name" value="REC"/>
    <property type="match status" value="1"/>
</dbReference>
<dbReference type="InterPro" id="IPR005467">
    <property type="entry name" value="His_kinase_dom"/>
</dbReference>
<evidence type="ECO:0000256" key="7">
    <source>
        <dbReference type="ARBA" id="ARBA00022741"/>
    </source>
</evidence>
<dbReference type="PROSITE" id="PS50109">
    <property type="entry name" value="HIS_KIN"/>
    <property type="match status" value="1"/>
</dbReference>
<comment type="subcellular location">
    <subcellularLocation>
        <location evidence="2">Cell membrane</location>
    </subcellularLocation>
</comment>
<dbReference type="SMART" id="SM00086">
    <property type="entry name" value="PAC"/>
    <property type="match status" value="1"/>
</dbReference>
<evidence type="ECO:0000313" key="18">
    <source>
        <dbReference type="Proteomes" id="UP000055590"/>
    </source>
</evidence>
<dbReference type="Gene3D" id="3.30.450.20">
    <property type="entry name" value="PAS domain"/>
    <property type="match status" value="1"/>
</dbReference>
<dbReference type="Proteomes" id="UP000055590">
    <property type="component" value="Chromosome"/>
</dbReference>
<dbReference type="Gene3D" id="3.30.565.10">
    <property type="entry name" value="Histidine kinase-like ATPase, C-terminal domain"/>
    <property type="match status" value="1"/>
</dbReference>
<dbReference type="SMART" id="SM00387">
    <property type="entry name" value="HATPase_c"/>
    <property type="match status" value="1"/>
</dbReference>
<dbReference type="InterPro" id="IPR013655">
    <property type="entry name" value="PAS_fold_3"/>
</dbReference>
<dbReference type="Gene3D" id="3.40.50.2300">
    <property type="match status" value="1"/>
</dbReference>
<dbReference type="Pfam" id="PF00512">
    <property type="entry name" value="HisKA"/>
    <property type="match status" value="1"/>
</dbReference>
<dbReference type="CDD" id="cd00130">
    <property type="entry name" value="PAS"/>
    <property type="match status" value="1"/>
</dbReference>
<dbReference type="Pfam" id="PF02518">
    <property type="entry name" value="HATPase_c"/>
    <property type="match status" value="1"/>
</dbReference>
<dbReference type="InterPro" id="IPR003661">
    <property type="entry name" value="HisK_dim/P_dom"/>
</dbReference>
<dbReference type="InterPro" id="IPR000014">
    <property type="entry name" value="PAS"/>
</dbReference>
<reference evidence="17 18" key="1">
    <citation type="submission" date="2015-08" db="EMBL/GenBank/DDBJ databases">
        <authorList>
            <person name="Babu N.S."/>
            <person name="Beckwith C.J."/>
            <person name="Beseler K.G."/>
            <person name="Brison A."/>
            <person name="Carone J.V."/>
            <person name="Caskin T.P."/>
            <person name="Diamond M."/>
            <person name="Durham M.E."/>
            <person name="Foxe J.M."/>
            <person name="Go M."/>
            <person name="Henderson B.A."/>
            <person name="Jones I.B."/>
            <person name="McGettigan J.A."/>
            <person name="Micheletti S.J."/>
            <person name="Nasrallah M.E."/>
            <person name="Ortiz D."/>
            <person name="Piller C.R."/>
            <person name="Privatt S.R."/>
            <person name="Schneider S.L."/>
            <person name="Sharp S."/>
            <person name="Smith T.C."/>
            <person name="Stanton J.D."/>
            <person name="Ullery H.E."/>
            <person name="Wilson R.J."/>
            <person name="Serrano M.G."/>
            <person name="Buck G."/>
            <person name="Lee V."/>
            <person name="Wang Y."/>
            <person name="Carvalho R."/>
            <person name="Voegtly L."/>
            <person name="Shi R."/>
            <person name="Duckworth R."/>
            <person name="Johnson A."/>
            <person name="Loviza R."/>
            <person name="Walstead R."/>
            <person name="Shah Z."/>
            <person name="Kiflezghi M."/>
            <person name="Wade K."/>
            <person name="Ball S.L."/>
            <person name="Bradley K.W."/>
            <person name="Asai D.J."/>
            <person name="Bowman C.A."/>
            <person name="Russell D.A."/>
            <person name="Pope W.H."/>
            <person name="Jacobs-Sera D."/>
            <person name="Hendrix R.W."/>
            <person name="Hatfull G.F."/>
        </authorList>
    </citation>
    <scope>NUCLEOTIDE SEQUENCE [LARGE SCALE GENOMIC DNA]</scope>
    <source>
        <strain evidence="17 18">DSM 27710</strain>
    </source>
</reference>
<evidence type="ECO:0000256" key="4">
    <source>
        <dbReference type="ARBA" id="ARBA00022475"/>
    </source>
</evidence>
<dbReference type="STRING" id="1391653.AKJ08_1360"/>
<dbReference type="InterPro" id="IPR003594">
    <property type="entry name" value="HATPase_dom"/>
</dbReference>
<keyword evidence="8 17" id="KW-0418">Kinase</keyword>
<dbReference type="EMBL" id="CP012332">
    <property type="protein sequence ID" value="AKU90973.1"/>
    <property type="molecule type" value="Genomic_DNA"/>
</dbReference>
<feature type="modified residue" description="4-aspartylphosphate" evidence="12">
    <location>
        <position position="46"/>
    </location>
</feature>
<evidence type="ECO:0000256" key="12">
    <source>
        <dbReference type="PROSITE-ProRule" id="PRU00169"/>
    </source>
</evidence>
<protein>
    <recommendedName>
        <fullName evidence="3">histidine kinase</fullName>
        <ecNumber evidence="3">2.7.13.3</ecNumber>
    </recommendedName>
</protein>
<evidence type="ECO:0000259" key="14">
    <source>
        <dbReference type="PROSITE" id="PS50110"/>
    </source>
</evidence>
<evidence type="ECO:0000256" key="5">
    <source>
        <dbReference type="ARBA" id="ARBA00022553"/>
    </source>
</evidence>
<dbReference type="SUPFAM" id="SSF55874">
    <property type="entry name" value="ATPase domain of HSP90 chaperone/DNA topoisomerase II/histidine kinase"/>
    <property type="match status" value="1"/>
</dbReference>
<dbReference type="InterPro" id="IPR036097">
    <property type="entry name" value="HisK_dim/P_sf"/>
</dbReference>
<dbReference type="PROSITE" id="PS50113">
    <property type="entry name" value="PAC"/>
    <property type="match status" value="1"/>
</dbReference>
<feature type="domain" description="Response regulatory" evidence="14">
    <location>
        <begin position="1"/>
        <end position="113"/>
    </location>
</feature>
<feature type="domain" description="PAC" evidence="16">
    <location>
        <begin position="220"/>
        <end position="272"/>
    </location>
</feature>
<dbReference type="PROSITE" id="PS50110">
    <property type="entry name" value="RESPONSE_REGULATORY"/>
    <property type="match status" value="1"/>
</dbReference>
<dbReference type="SMART" id="SM00091">
    <property type="entry name" value="PAS"/>
    <property type="match status" value="1"/>
</dbReference>
<keyword evidence="18" id="KW-1185">Reference proteome</keyword>
<dbReference type="SUPFAM" id="SSF52172">
    <property type="entry name" value="CheY-like"/>
    <property type="match status" value="1"/>
</dbReference>
<evidence type="ECO:0000256" key="10">
    <source>
        <dbReference type="ARBA" id="ARBA00023012"/>
    </source>
</evidence>
<keyword evidence="6" id="KW-0808">Transferase</keyword>
<dbReference type="PANTHER" id="PTHR43047">
    <property type="entry name" value="TWO-COMPONENT HISTIDINE PROTEIN KINASE"/>
    <property type="match status" value="1"/>
</dbReference>
<dbReference type="Gene3D" id="1.10.287.130">
    <property type="match status" value="1"/>
</dbReference>
<keyword evidence="7" id="KW-0547">Nucleotide-binding</keyword>
<dbReference type="GO" id="GO:0000155">
    <property type="term" value="F:phosphorelay sensor kinase activity"/>
    <property type="evidence" value="ECO:0007669"/>
    <property type="project" value="InterPro"/>
</dbReference>
<keyword evidence="4" id="KW-1003">Cell membrane</keyword>
<evidence type="ECO:0000256" key="11">
    <source>
        <dbReference type="ARBA" id="ARBA00023136"/>
    </source>
</evidence>
<dbReference type="KEGG" id="vin:AKJ08_1360"/>
<dbReference type="FunFam" id="3.30.565.10:FF:000023">
    <property type="entry name" value="PAS domain-containing sensor histidine kinase"/>
    <property type="match status" value="1"/>
</dbReference>
<name>A0A0K1PBQ9_9BACT</name>
<keyword evidence="11" id="KW-0472">Membrane</keyword>
<dbReference type="CDD" id="cd00082">
    <property type="entry name" value="HisKA"/>
    <property type="match status" value="1"/>
</dbReference>
<sequence>MDDSASERAAMRAMLGREGYELVEAKSGEEALAWMLQRQFAVLVVDVAMPRMSGLELVSRVRERPRAAAMPVIFVTAEADRSTIEKGYAMGAVDFLVKPVVPEELRAKVGVFADLHRQRLRLEDQTARLLVAEEKERELALRELEIAGERHYRRLADAVPNVVWTADRDGVVDYYNRRWYELTGSSSGDRAGSWLSAVHPEDRERCREDWRAALSEARVFEGEYRLRAAEGGYRWHLCRAVPERGPAGAVDAWLGTFTDIEENKRAEVEREALYQQAVEAVQARDEFLSVASHELKTPVSSLGLQLGMTLRKLKKKGASELDDVVPRLESASRQVDKLGRLIVQLLDVSRLREGGIELEREEFDLARLAIEIASRFSEEATAVGSSIELSAPDPVIGCWDRLRIDQVVTNLITNALKFGAGEPIDLSVRRQGEMATIRVRDRGIGIDAEDLERIFERFERTDQAKKVRGMGLGLYIVRQIIEAHGGIIRVESAPGEGSTFTIALPFGEEKEG</sequence>
<dbReference type="SUPFAM" id="SSF47384">
    <property type="entry name" value="Homodimeric domain of signal transducing histidine kinase"/>
    <property type="match status" value="1"/>
</dbReference>
<dbReference type="InterPro" id="IPR000700">
    <property type="entry name" value="PAS-assoc_C"/>
</dbReference>
<dbReference type="SUPFAM" id="SSF55785">
    <property type="entry name" value="PYP-like sensor domain (PAS domain)"/>
    <property type="match status" value="1"/>
</dbReference>
<organism evidence="17 18">
    <name type="scientific">Vulgatibacter incomptus</name>
    <dbReference type="NCBI Taxonomy" id="1391653"/>
    <lineage>
        <taxon>Bacteria</taxon>
        <taxon>Pseudomonadati</taxon>
        <taxon>Myxococcota</taxon>
        <taxon>Myxococcia</taxon>
        <taxon>Myxococcales</taxon>
        <taxon>Cystobacterineae</taxon>
        <taxon>Vulgatibacteraceae</taxon>
        <taxon>Vulgatibacter</taxon>
    </lineage>
</organism>
<dbReference type="Pfam" id="PF00072">
    <property type="entry name" value="Response_reg"/>
    <property type="match status" value="1"/>
</dbReference>
<evidence type="ECO:0000256" key="2">
    <source>
        <dbReference type="ARBA" id="ARBA00004236"/>
    </source>
</evidence>
<proteinExistence type="predicted"/>
<dbReference type="NCBIfam" id="TIGR00229">
    <property type="entry name" value="sensory_box"/>
    <property type="match status" value="1"/>
</dbReference>
<feature type="domain" description="PAS" evidence="15">
    <location>
        <begin position="148"/>
        <end position="217"/>
    </location>
</feature>
<keyword evidence="9" id="KW-0067">ATP-binding</keyword>
<dbReference type="SMART" id="SM00388">
    <property type="entry name" value="HisKA"/>
    <property type="match status" value="1"/>
</dbReference>
<dbReference type="SMART" id="SM00448">
    <property type="entry name" value="REC"/>
    <property type="match status" value="1"/>
</dbReference>
<dbReference type="InterPro" id="IPR035965">
    <property type="entry name" value="PAS-like_dom_sf"/>
</dbReference>
<dbReference type="PRINTS" id="PR00344">
    <property type="entry name" value="BCTRLSENSOR"/>
</dbReference>
<evidence type="ECO:0000313" key="17">
    <source>
        <dbReference type="EMBL" id="AKU90973.1"/>
    </source>
</evidence>
<dbReference type="PANTHER" id="PTHR43047:SF72">
    <property type="entry name" value="OSMOSENSING HISTIDINE PROTEIN KINASE SLN1"/>
    <property type="match status" value="1"/>
</dbReference>
<gene>
    <name evidence="17" type="ORF">AKJ08_1360</name>
</gene>
<dbReference type="InterPro" id="IPR004358">
    <property type="entry name" value="Sig_transdc_His_kin-like_C"/>
</dbReference>
<dbReference type="PROSITE" id="PS50112">
    <property type="entry name" value="PAS"/>
    <property type="match status" value="1"/>
</dbReference>